<comment type="caution">
    <text evidence="1">The sequence shown here is derived from an EMBL/GenBank/DDBJ whole genome shotgun (WGS) entry which is preliminary data.</text>
</comment>
<feature type="non-terminal residue" evidence="1">
    <location>
        <position position="1"/>
    </location>
</feature>
<dbReference type="EMBL" id="CAJVPZ010015263">
    <property type="protein sequence ID" value="CAG8664658.1"/>
    <property type="molecule type" value="Genomic_DNA"/>
</dbReference>
<gene>
    <name evidence="1" type="ORF">RFULGI_LOCUS8989</name>
</gene>
<protein>
    <submittedName>
        <fullName evidence="1">5516_t:CDS:1</fullName>
    </submittedName>
</protein>
<dbReference type="OrthoDB" id="2479131at2759"/>
<sequence length="196" mass="22791">KVKDISKFGTNNAKMVPSKSNAKVVLAEIDIKDIDGVYGHFYIKNKDELEEYEIRKSKASDKSRVSLVSKTNDASVINWLFITIDEDVYLVKHKYIKENREENIDVEILEMAQDKFSAIKLLLKEIISKYNNQNKNEDIDKFDNEIKKFDKETKAYVDILQTGFLNYIVYSHRSDKEKMFNNEVENVPNGNSSSIF</sequence>
<evidence type="ECO:0000313" key="2">
    <source>
        <dbReference type="Proteomes" id="UP000789396"/>
    </source>
</evidence>
<accession>A0A9N9E562</accession>
<organism evidence="1 2">
    <name type="scientific">Racocetra fulgida</name>
    <dbReference type="NCBI Taxonomy" id="60492"/>
    <lineage>
        <taxon>Eukaryota</taxon>
        <taxon>Fungi</taxon>
        <taxon>Fungi incertae sedis</taxon>
        <taxon>Mucoromycota</taxon>
        <taxon>Glomeromycotina</taxon>
        <taxon>Glomeromycetes</taxon>
        <taxon>Diversisporales</taxon>
        <taxon>Gigasporaceae</taxon>
        <taxon>Racocetra</taxon>
    </lineage>
</organism>
<dbReference type="Proteomes" id="UP000789396">
    <property type="component" value="Unassembled WGS sequence"/>
</dbReference>
<proteinExistence type="predicted"/>
<dbReference type="AlphaFoldDB" id="A0A9N9E562"/>
<evidence type="ECO:0000313" key="1">
    <source>
        <dbReference type="EMBL" id="CAG8664658.1"/>
    </source>
</evidence>
<name>A0A9N9E562_9GLOM</name>
<reference evidence="1" key="1">
    <citation type="submission" date="2021-06" db="EMBL/GenBank/DDBJ databases">
        <authorList>
            <person name="Kallberg Y."/>
            <person name="Tangrot J."/>
            <person name="Rosling A."/>
        </authorList>
    </citation>
    <scope>NUCLEOTIDE SEQUENCE</scope>
    <source>
        <strain evidence="1">IN212</strain>
    </source>
</reference>
<keyword evidence="2" id="KW-1185">Reference proteome</keyword>